<keyword evidence="1" id="KW-0812">Transmembrane</keyword>
<evidence type="ECO:0000256" key="1">
    <source>
        <dbReference type="SAM" id="Phobius"/>
    </source>
</evidence>
<dbReference type="Proteomes" id="UP000640426">
    <property type="component" value="Unassembled WGS sequence"/>
</dbReference>
<gene>
    <name evidence="2" type="ORF">JAO74_16515</name>
</gene>
<proteinExistence type="predicted"/>
<feature type="transmembrane region" description="Helical" evidence="1">
    <location>
        <begin position="28"/>
        <end position="47"/>
    </location>
</feature>
<comment type="caution">
    <text evidence="2">The sequence shown here is derived from an EMBL/GenBank/DDBJ whole genome shotgun (WGS) entry which is preliminary data.</text>
</comment>
<organism evidence="2 3">
    <name type="scientific">Sphingomonas mollis</name>
    <dbReference type="NCBI Taxonomy" id="2795726"/>
    <lineage>
        <taxon>Bacteria</taxon>
        <taxon>Pseudomonadati</taxon>
        <taxon>Pseudomonadota</taxon>
        <taxon>Alphaproteobacteria</taxon>
        <taxon>Sphingomonadales</taxon>
        <taxon>Sphingomonadaceae</taxon>
        <taxon>Sphingomonas</taxon>
    </lineage>
</organism>
<keyword evidence="3" id="KW-1185">Reference proteome</keyword>
<evidence type="ECO:0000313" key="2">
    <source>
        <dbReference type="EMBL" id="MBJ6123392.1"/>
    </source>
</evidence>
<reference evidence="3" key="1">
    <citation type="submission" date="2020-12" db="EMBL/GenBank/DDBJ databases">
        <title>Hymenobacter sp.</title>
        <authorList>
            <person name="Kim M.K."/>
        </authorList>
    </citation>
    <scope>NUCLEOTIDE SEQUENCE [LARGE SCALE GENOMIC DNA]</scope>
    <source>
        <strain evidence="3">BT553</strain>
    </source>
</reference>
<sequence>MTETGKRLAMYMGPIVAAKSSSSPLARVLVGIPTLMLAAMLLLPWLAANAMAAGLMLGLRALPGAPRALMAAIDYAGTVALGR</sequence>
<name>A0ABS0XTP3_9SPHN</name>
<dbReference type="RefSeq" id="WP_199040714.1">
    <property type="nucleotide sequence ID" value="NZ_JAELXS010000011.1"/>
</dbReference>
<keyword evidence="1" id="KW-0472">Membrane</keyword>
<keyword evidence="1" id="KW-1133">Transmembrane helix</keyword>
<accession>A0ABS0XTP3</accession>
<dbReference type="EMBL" id="JAELXS010000011">
    <property type="protein sequence ID" value="MBJ6123392.1"/>
    <property type="molecule type" value="Genomic_DNA"/>
</dbReference>
<evidence type="ECO:0000313" key="3">
    <source>
        <dbReference type="Proteomes" id="UP000640426"/>
    </source>
</evidence>
<protein>
    <submittedName>
        <fullName evidence="2">Uncharacterized protein</fullName>
    </submittedName>
</protein>